<protein>
    <recommendedName>
        <fullName evidence="2">DUF3631 domain-containing protein</fullName>
    </recommendedName>
</protein>
<dbReference type="Proteomes" id="UP001159257">
    <property type="component" value="Unassembled WGS sequence"/>
</dbReference>
<accession>A0ABY1S3G6</accession>
<gene>
    <name evidence="3" type="ORF">SAMN04487964_11565</name>
</gene>
<evidence type="ECO:0000313" key="3">
    <source>
        <dbReference type="EMBL" id="SMR77647.1"/>
    </source>
</evidence>
<feature type="compositionally biased region" description="Polar residues" evidence="1">
    <location>
        <begin position="22"/>
        <end position="44"/>
    </location>
</feature>
<organism evidence="3 4">
    <name type="scientific">Marinobacterium sediminicola</name>
    <dbReference type="NCBI Taxonomy" id="518898"/>
    <lineage>
        <taxon>Bacteria</taxon>
        <taxon>Pseudomonadati</taxon>
        <taxon>Pseudomonadota</taxon>
        <taxon>Gammaproteobacteria</taxon>
        <taxon>Oceanospirillales</taxon>
        <taxon>Oceanospirillaceae</taxon>
        <taxon>Marinobacterium</taxon>
    </lineage>
</organism>
<evidence type="ECO:0000313" key="4">
    <source>
        <dbReference type="Proteomes" id="UP001159257"/>
    </source>
</evidence>
<evidence type="ECO:0000256" key="1">
    <source>
        <dbReference type="SAM" id="MobiDB-lite"/>
    </source>
</evidence>
<comment type="caution">
    <text evidence="3">The sequence shown here is derived from an EMBL/GenBank/DDBJ whole genome shotgun (WGS) entry which is preliminary data.</text>
</comment>
<dbReference type="Pfam" id="PF12307">
    <property type="entry name" value="DUF3631"/>
    <property type="match status" value="1"/>
</dbReference>
<dbReference type="RefSeq" id="WP_239040881.1">
    <property type="nucleotide sequence ID" value="NZ_BAAAEY010000014.1"/>
</dbReference>
<reference evidence="3 4" key="1">
    <citation type="submission" date="2017-05" db="EMBL/GenBank/DDBJ databases">
        <authorList>
            <person name="Varghese N."/>
            <person name="Submissions S."/>
        </authorList>
    </citation>
    <scope>NUCLEOTIDE SEQUENCE [LARGE SCALE GENOMIC DNA]</scope>
    <source>
        <strain evidence="3 4">CGMCC 1.7287</strain>
    </source>
</reference>
<sequence length="424" mass="47519">MTSLKKPDLENSEETLVAGQQIEGTFQNTHAQSSTSVNAEQSPASDKPVSNAANPAHGAVDSLTEAKPQFPERLKPWPDPVDIQATAYAIADRLRLHSVLTEADITATVLWIISSYLINSFRIFPKLSLISPEKRCGKSTLMEVIQSFSHEGLLVSNLSGATIYRITTTVQPTLLIDEADTFVKGGDPQLVGIINSSHSQQGATILRCDGDDNTPKAYKTWMPMVLASIGALPTTIMDRSIVINLRRKKVTEQVTRVPHNLLELNQTYREKIIRWCLDHKRVIEANTVEPNNLGNDRAADNWLPLFTVAHQINTDWINRCEEAYEALTTVPELELPTQLLKDIQQILNQHPQDKIFSEDLLEALHQDTTAPWLTCNNGRKLTASKMSSLLQPYGIKPKVLRIGDKTRRGYEKQQFEDAFDRYLT</sequence>
<name>A0ABY1S3G6_9GAMM</name>
<dbReference type="EMBL" id="FXWV01000015">
    <property type="protein sequence ID" value="SMR77647.1"/>
    <property type="molecule type" value="Genomic_DNA"/>
</dbReference>
<proteinExistence type="predicted"/>
<keyword evidence="4" id="KW-1185">Reference proteome</keyword>
<dbReference type="InterPro" id="IPR022081">
    <property type="entry name" value="DUF3631"/>
</dbReference>
<feature type="domain" description="DUF3631" evidence="2">
    <location>
        <begin position="245"/>
        <end position="422"/>
    </location>
</feature>
<feature type="region of interest" description="Disordered" evidence="1">
    <location>
        <begin position="1"/>
        <end position="56"/>
    </location>
</feature>
<evidence type="ECO:0000259" key="2">
    <source>
        <dbReference type="Pfam" id="PF12307"/>
    </source>
</evidence>